<gene>
    <name evidence="1" type="ORF">PCON_06493</name>
</gene>
<dbReference type="Proteomes" id="UP000018144">
    <property type="component" value="Unassembled WGS sequence"/>
</dbReference>
<organism evidence="1 2">
    <name type="scientific">Pyronema omphalodes (strain CBS 100304)</name>
    <name type="common">Pyronema confluens</name>
    <dbReference type="NCBI Taxonomy" id="1076935"/>
    <lineage>
        <taxon>Eukaryota</taxon>
        <taxon>Fungi</taxon>
        <taxon>Dikarya</taxon>
        <taxon>Ascomycota</taxon>
        <taxon>Pezizomycotina</taxon>
        <taxon>Pezizomycetes</taxon>
        <taxon>Pezizales</taxon>
        <taxon>Pyronemataceae</taxon>
        <taxon>Pyronema</taxon>
    </lineage>
</organism>
<keyword evidence="2" id="KW-1185">Reference proteome</keyword>
<reference evidence="1 2" key="1">
    <citation type="journal article" date="2013" name="PLoS Genet.">
        <title>The genome and development-dependent transcriptomes of Pyronema confluens: a window into fungal evolution.</title>
        <authorList>
            <person name="Traeger S."/>
            <person name="Altegoer F."/>
            <person name="Freitag M."/>
            <person name="Gabaldon T."/>
            <person name="Kempken F."/>
            <person name="Kumar A."/>
            <person name="Marcet-Houben M."/>
            <person name="Poggeler S."/>
            <person name="Stajich J.E."/>
            <person name="Nowrousian M."/>
        </authorList>
    </citation>
    <scope>NUCLEOTIDE SEQUENCE [LARGE SCALE GENOMIC DNA]</scope>
    <source>
        <strain evidence="2">CBS 100304</strain>
        <tissue evidence="1">Vegetative mycelium</tissue>
    </source>
</reference>
<proteinExistence type="predicted"/>
<name>U4KY64_PYROM</name>
<dbReference type="AlphaFoldDB" id="U4KY64"/>
<evidence type="ECO:0000313" key="2">
    <source>
        <dbReference type="Proteomes" id="UP000018144"/>
    </source>
</evidence>
<sequence>MIYGQLQEKLKLFFGKEECEKIVHLW</sequence>
<dbReference type="EMBL" id="HF935323">
    <property type="protein sequence ID" value="CCX06906.1"/>
    <property type="molecule type" value="Genomic_DNA"/>
</dbReference>
<evidence type="ECO:0000313" key="1">
    <source>
        <dbReference type="EMBL" id="CCX06906.1"/>
    </source>
</evidence>
<protein>
    <submittedName>
        <fullName evidence="1">Uncharacterized protein</fullName>
    </submittedName>
</protein>
<accession>U4KY64</accession>